<keyword evidence="14" id="KW-1185">Reference proteome</keyword>
<protein>
    <recommendedName>
        <fullName evidence="12">C3H1-type domain-containing protein</fullName>
    </recommendedName>
</protein>
<dbReference type="PROSITE" id="PS50103">
    <property type="entry name" value="ZF_C3H1"/>
    <property type="match status" value="1"/>
</dbReference>
<evidence type="ECO:0000256" key="8">
    <source>
        <dbReference type="ARBA" id="ARBA00022833"/>
    </source>
</evidence>
<evidence type="ECO:0000256" key="7">
    <source>
        <dbReference type="ARBA" id="ARBA00022801"/>
    </source>
</evidence>
<keyword evidence="9" id="KW-0460">Magnesium</keyword>
<evidence type="ECO:0000256" key="6">
    <source>
        <dbReference type="ARBA" id="ARBA00022771"/>
    </source>
</evidence>
<dbReference type="FunFam" id="3.40.50.11980:FF:000001">
    <property type="entry name" value="ZC3H12A isoform 1"/>
    <property type="match status" value="1"/>
</dbReference>
<dbReference type="CDD" id="cd18729">
    <property type="entry name" value="PIN_Zc3h12-like"/>
    <property type="match status" value="1"/>
</dbReference>
<evidence type="ECO:0000256" key="2">
    <source>
        <dbReference type="ARBA" id="ARBA00010922"/>
    </source>
</evidence>
<dbReference type="Pfam" id="PF18561">
    <property type="entry name" value="Regnase_1_C"/>
    <property type="match status" value="1"/>
</dbReference>
<dbReference type="Pfam" id="PF18039">
    <property type="entry name" value="UBA_6"/>
    <property type="match status" value="1"/>
</dbReference>
<dbReference type="GO" id="GO:0061158">
    <property type="term" value="P:3'-UTR-mediated mRNA destabilization"/>
    <property type="evidence" value="ECO:0007669"/>
    <property type="project" value="TreeGrafter"/>
</dbReference>
<evidence type="ECO:0000256" key="9">
    <source>
        <dbReference type="ARBA" id="ARBA00022842"/>
    </source>
</evidence>
<keyword evidence="4 10" id="KW-0479">Metal-binding</keyword>
<accession>A0AAV2MAV3</accession>
<dbReference type="AlphaFoldDB" id="A0AAV2MAV3"/>
<name>A0AAV2MAV3_KNICA</name>
<evidence type="ECO:0000256" key="4">
    <source>
        <dbReference type="ARBA" id="ARBA00022723"/>
    </source>
</evidence>
<evidence type="ECO:0000256" key="5">
    <source>
        <dbReference type="ARBA" id="ARBA00022759"/>
    </source>
</evidence>
<sequence length="673" mass="76354">MLLGTIFCEVLDERGHRSSRAGCGSDVSSAFIICSSAECKQEPQLPLTSTDCRRCSRRFSLWVLTKVEMNTSEHPPGLLHMKCIALPAVWILQTPRRKIQCFTMAHPCQNTAPDPVKRESDDLQLKVDFFRKLGYSSKDVKSVLRKLGPDPDTNAALGELVRIGARPAPHVTNSDNNEKSAWSKYSLMPSSWTSGTSQNIPEAVQKKPTDEELRPIVIDGSNVAMSHGNKETFSCRGIQLAVNFFLDRGHNNIKVFVPSWRKEQPRPDAPIRDQKILTDLENRGILVFTPSRRVGGKLVVCYDDRYIVEVAAESEAVIVSNDTYRDLQGENSEWKKCIEERLLMYSFVNDRFMPPDDPLGRHGPNLDNYLRKKPLPTEPKRQPCPYDKKCTYGIKCKYYHPERTKQSYRHVADELRDKAQISSNEPCSQSSPTLYLGETESVKSFPGGDNLAFRDSSWSGHSEEHSQSEWAGQHHYYVNGSQEYLDSGLGSYDSHSNSPWPWPQTQSSGSRHASMQEKNNTSQLSHYYTPHISTGQQPARHMEGQPKYNSYPYPCSVPNKGSLHIPFQYNSAPHYEQNYFSDPYGMSLSKAAASATTHHNRLYNYPQYSPWAQPTTRDEGDQDRMEPRSLLKAIFHPKDVDEVMKMFPDLTDPEKLAVEIVKVNAQRGLSHNK</sequence>
<dbReference type="GO" id="GO:0036464">
    <property type="term" value="C:cytoplasmic ribonucleoprotein granule"/>
    <property type="evidence" value="ECO:0007669"/>
    <property type="project" value="TreeGrafter"/>
</dbReference>
<dbReference type="PANTHER" id="PTHR12876:SF10">
    <property type="entry name" value="ENDORIBONUCLEASE ZC3H12A"/>
    <property type="match status" value="1"/>
</dbReference>
<keyword evidence="3" id="KW-0540">Nuclease</keyword>
<dbReference type="InterPro" id="IPR021869">
    <property type="entry name" value="RNase_Zc3h12_NYN"/>
</dbReference>
<keyword evidence="6 10" id="KW-0863">Zinc-finger</keyword>
<evidence type="ECO:0000313" key="14">
    <source>
        <dbReference type="Proteomes" id="UP001497482"/>
    </source>
</evidence>
<evidence type="ECO:0000256" key="3">
    <source>
        <dbReference type="ARBA" id="ARBA00022722"/>
    </source>
</evidence>
<feature type="compositionally biased region" description="Polar residues" evidence="11">
    <location>
        <begin position="493"/>
        <end position="522"/>
    </location>
</feature>
<feature type="zinc finger region" description="C3H1-type" evidence="10">
    <location>
        <begin position="378"/>
        <end position="403"/>
    </location>
</feature>
<dbReference type="PANTHER" id="PTHR12876">
    <property type="entry name" value="N4BP1-RELATED"/>
    <property type="match status" value="1"/>
</dbReference>
<comment type="cofactor">
    <cofactor evidence="1">
        <name>Mg(2+)</name>
        <dbReference type="ChEBI" id="CHEBI:18420"/>
    </cofactor>
</comment>
<dbReference type="GO" id="GO:0008270">
    <property type="term" value="F:zinc ion binding"/>
    <property type="evidence" value="ECO:0007669"/>
    <property type="project" value="UniProtKB-KW"/>
</dbReference>
<evidence type="ECO:0000256" key="10">
    <source>
        <dbReference type="PROSITE-ProRule" id="PRU00723"/>
    </source>
</evidence>
<reference evidence="13 14" key="1">
    <citation type="submission" date="2024-04" db="EMBL/GenBank/DDBJ databases">
        <authorList>
            <person name="Waldvogel A.-M."/>
            <person name="Schoenle A."/>
        </authorList>
    </citation>
    <scope>NUCLEOTIDE SEQUENCE [LARGE SCALE GENOMIC DNA]</scope>
</reference>
<dbReference type="GO" id="GO:0004521">
    <property type="term" value="F:RNA endonuclease activity"/>
    <property type="evidence" value="ECO:0007669"/>
    <property type="project" value="TreeGrafter"/>
</dbReference>
<dbReference type="GO" id="GO:0016787">
    <property type="term" value="F:hydrolase activity"/>
    <property type="evidence" value="ECO:0007669"/>
    <property type="project" value="UniProtKB-KW"/>
</dbReference>
<evidence type="ECO:0000256" key="11">
    <source>
        <dbReference type="SAM" id="MobiDB-lite"/>
    </source>
</evidence>
<dbReference type="Gene3D" id="3.40.50.11980">
    <property type="match status" value="1"/>
</dbReference>
<dbReference type="Pfam" id="PF11977">
    <property type="entry name" value="RNase_Zc3h12a"/>
    <property type="match status" value="1"/>
</dbReference>
<dbReference type="InterPro" id="IPR040757">
    <property type="entry name" value="Regnase_1/ZC3H12_C"/>
</dbReference>
<dbReference type="GO" id="GO:0005634">
    <property type="term" value="C:nucleus"/>
    <property type="evidence" value="ECO:0007669"/>
    <property type="project" value="TreeGrafter"/>
</dbReference>
<evidence type="ECO:0000259" key="12">
    <source>
        <dbReference type="PROSITE" id="PS50103"/>
    </source>
</evidence>
<evidence type="ECO:0000256" key="1">
    <source>
        <dbReference type="ARBA" id="ARBA00001946"/>
    </source>
</evidence>
<dbReference type="EMBL" id="OZ035829">
    <property type="protein sequence ID" value="CAL1610309.1"/>
    <property type="molecule type" value="Genomic_DNA"/>
</dbReference>
<dbReference type="Proteomes" id="UP001497482">
    <property type="component" value="Chromosome 7"/>
</dbReference>
<dbReference type="InterPro" id="IPR040546">
    <property type="entry name" value="Rege-1_UBA-like"/>
</dbReference>
<dbReference type="GO" id="GO:0003729">
    <property type="term" value="F:mRNA binding"/>
    <property type="evidence" value="ECO:0007669"/>
    <property type="project" value="TreeGrafter"/>
</dbReference>
<keyword evidence="5" id="KW-0255">Endonuclease</keyword>
<dbReference type="InterPro" id="IPR000571">
    <property type="entry name" value="Znf_CCCH"/>
</dbReference>
<dbReference type="InterPro" id="IPR051101">
    <property type="entry name" value="ZC3H12/N4BP1_RNase_Reg"/>
</dbReference>
<feature type="region of interest" description="Disordered" evidence="11">
    <location>
        <begin position="488"/>
        <end position="522"/>
    </location>
</feature>
<organism evidence="13 14">
    <name type="scientific">Knipowitschia caucasica</name>
    <name type="common">Caucasian dwarf goby</name>
    <name type="synonym">Pomatoschistus caucasicus</name>
    <dbReference type="NCBI Taxonomy" id="637954"/>
    <lineage>
        <taxon>Eukaryota</taxon>
        <taxon>Metazoa</taxon>
        <taxon>Chordata</taxon>
        <taxon>Craniata</taxon>
        <taxon>Vertebrata</taxon>
        <taxon>Euteleostomi</taxon>
        <taxon>Actinopterygii</taxon>
        <taxon>Neopterygii</taxon>
        <taxon>Teleostei</taxon>
        <taxon>Neoteleostei</taxon>
        <taxon>Acanthomorphata</taxon>
        <taxon>Gobiaria</taxon>
        <taxon>Gobiiformes</taxon>
        <taxon>Gobioidei</taxon>
        <taxon>Gobiidae</taxon>
        <taxon>Gobiinae</taxon>
        <taxon>Knipowitschia</taxon>
    </lineage>
</organism>
<evidence type="ECO:0000313" key="13">
    <source>
        <dbReference type="EMBL" id="CAL1610309.1"/>
    </source>
</evidence>
<feature type="domain" description="C3H1-type" evidence="12">
    <location>
        <begin position="378"/>
        <end position="403"/>
    </location>
</feature>
<proteinExistence type="inferred from homology"/>
<keyword evidence="8 10" id="KW-0862">Zinc</keyword>
<comment type="similarity">
    <text evidence="2">Belongs to the ZC3H12 family.</text>
</comment>
<keyword evidence="7" id="KW-0378">Hydrolase</keyword>
<gene>
    <name evidence="13" type="ORF">KC01_LOCUS36954</name>
</gene>